<accession>A0A9X1XWB8</accession>
<gene>
    <name evidence="1" type="ORF">MW871_13475</name>
</gene>
<dbReference type="RefSeq" id="WP_248429005.1">
    <property type="nucleotide sequence ID" value="NZ_JALNUB010000009.1"/>
</dbReference>
<protein>
    <submittedName>
        <fullName evidence="1">Uncharacterized protein</fullName>
    </submittedName>
</protein>
<sequence>MRKIIILIIITFTFFNCQNKKSDSKKDFKIEQIEDIEEINEIVQAIIIQDSLNVLKSNSESISLCTELRKITIEIPIKQENGIIFPPAPGNIFINNLLNDKVNGKLFFSSKDSLAIMLQNLNPEKIKLKESITEKLNTTTFEKEMIKQKKGKGYAFYEMTIPIFSLDKQKVYVELNHSCGVLCGNGKGIYLKKINGKWKIVEKWETWIS</sequence>
<dbReference type="EMBL" id="JALNUB010000009">
    <property type="protein sequence ID" value="MCK8142906.1"/>
    <property type="molecule type" value="Genomic_DNA"/>
</dbReference>
<comment type="caution">
    <text evidence="1">The sequence shown here is derived from an EMBL/GenBank/DDBJ whole genome shotgun (WGS) entry which is preliminary data.</text>
</comment>
<keyword evidence="2" id="KW-1185">Reference proteome</keyword>
<dbReference type="Proteomes" id="UP001139260">
    <property type="component" value="Unassembled WGS sequence"/>
</dbReference>
<organism evidence="1 2">
    <name type="scientific">Flavobacterium pygoscelis</name>
    <dbReference type="NCBI Taxonomy" id="2893176"/>
    <lineage>
        <taxon>Bacteria</taxon>
        <taxon>Pseudomonadati</taxon>
        <taxon>Bacteroidota</taxon>
        <taxon>Flavobacteriia</taxon>
        <taxon>Flavobacteriales</taxon>
        <taxon>Flavobacteriaceae</taxon>
        <taxon>Flavobacterium</taxon>
    </lineage>
</organism>
<evidence type="ECO:0000313" key="1">
    <source>
        <dbReference type="EMBL" id="MCK8142906.1"/>
    </source>
</evidence>
<dbReference type="AlphaFoldDB" id="A0A9X1XWB8"/>
<evidence type="ECO:0000313" key="2">
    <source>
        <dbReference type="Proteomes" id="UP001139260"/>
    </source>
</evidence>
<reference evidence="1" key="1">
    <citation type="submission" date="2022-04" db="EMBL/GenBank/DDBJ databases">
        <title>Flavobacterium pygoscelis sp. nov. isolated from Chinstrap chick (Pygoscelis antarcticus).</title>
        <authorList>
            <person name="Irgang R."/>
            <person name="Poblete-Morales M."/>
            <person name="Avendano-Herrera R."/>
        </authorList>
    </citation>
    <scope>NUCLEOTIDE SEQUENCE</scope>
    <source>
        <strain evidence="1">I-SCBP12n</strain>
    </source>
</reference>
<proteinExistence type="predicted"/>
<name>A0A9X1XWB8_9FLAO</name>